<comment type="function">
    <text evidence="8">Part of the outer membrane protein assembly complex, which is involved in assembly and insertion of beta-barrel proteins into the outer membrane.</text>
</comment>
<evidence type="ECO:0000313" key="12">
    <source>
        <dbReference type="Proteomes" id="UP000555393"/>
    </source>
</evidence>
<dbReference type="Proteomes" id="UP000555393">
    <property type="component" value="Unassembled WGS sequence"/>
</dbReference>
<dbReference type="Gene3D" id="2.40.160.50">
    <property type="entry name" value="membrane protein fhac: a member of the omp85/tpsb transporter family"/>
    <property type="match status" value="1"/>
</dbReference>
<feature type="domain" description="POTRA" evidence="10">
    <location>
        <begin position="39"/>
        <end position="106"/>
    </location>
</feature>
<keyword evidence="4 8" id="KW-0732">Signal</keyword>
<evidence type="ECO:0000256" key="9">
    <source>
        <dbReference type="NCBIfam" id="TIGR03303"/>
    </source>
</evidence>
<evidence type="ECO:0000256" key="5">
    <source>
        <dbReference type="ARBA" id="ARBA00022737"/>
    </source>
</evidence>
<keyword evidence="12" id="KW-1185">Reference proteome</keyword>
<dbReference type="Pfam" id="PF01103">
    <property type="entry name" value="Omp85"/>
    <property type="match status" value="1"/>
</dbReference>
<keyword evidence="3 8" id="KW-0812">Transmembrane</keyword>
<dbReference type="Gene3D" id="3.10.20.310">
    <property type="entry name" value="membrane protein fhac"/>
    <property type="match status" value="5"/>
</dbReference>
<dbReference type="PROSITE" id="PS51779">
    <property type="entry name" value="POTRA"/>
    <property type="match status" value="4"/>
</dbReference>
<sequence length="795" mass="87213" precursor="true">MTASSKLFGAASAIAMSVALAASGSAVVTLASVASAQAAVASRIDVRGNQRVDAQTIRDNVNIRPGKAYTSADVDEAVKRLFAMGLFSDVRITQSGGALVVHVSEYAVVNNVLFQGNKKVKDAQLERAVQLKPRSAFDPSTMEADKEAIKAAYGHVGRNDVTVSAKTVDLGSGRVNVVYEIGEGTRTKITAINFVGNNAYGERRLRDIISTKKSNPMSWLTRSDIYDEGRLQADEEALRRFYFNRGYADFRVLSSEAVLDEATNQYTITINIDEGQRYTFGDVQVESTVDGVDPEALNGLIASRSGRNYSAKDIEKTVESITDRVASSGYAFAKVEPRGDRNFENHTISVVYNVEQGPRAYVERIEIRGNDKTRDYVIRREFDLNEGDAFNQAMIQRAKRRLEALDFFQTVNISTAPGSEGDQVVLIVDVVEKSTGEFSIGAGYSTGGGTPGASVEGSVTERNFLGRGQYIRFGAGAGQNDMRNYSFSFTEPYFLGNRISAGFDVFRRSHNVNKDYDVTQTGGSIRFGLPVTDNFSAGISYNLVQEKYDLNLSKLNAGEDPNKKTDLEKHWAPALVDAADKSPWIRSSISYSLIYDSIDNKQNPHDGVFARFTQEFAGLGGDAKFLKTTADVKYYQTLADEADLVGMINLGGGYIHAFNKDGVRMFDLFKNDQDMIRGFKYNSMGPYQDANGGNGERYWMGGTTFFKATAELQFPMPVVPESFGIRGALFADAAMLYGTKEDNVQGDDKKLRSSVGLSIMWASPFGPLRFDYAVPTSKASTDKVQNFNFGISSKF</sequence>
<evidence type="ECO:0000256" key="3">
    <source>
        <dbReference type="ARBA" id="ARBA00022692"/>
    </source>
</evidence>
<protein>
    <recommendedName>
        <fullName evidence="8 9">Outer membrane protein assembly factor BamA</fullName>
    </recommendedName>
</protein>
<dbReference type="Pfam" id="PF07244">
    <property type="entry name" value="POTRA"/>
    <property type="match status" value="5"/>
</dbReference>
<dbReference type="GO" id="GO:0009279">
    <property type="term" value="C:cell outer membrane"/>
    <property type="evidence" value="ECO:0007669"/>
    <property type="project" value="UniProtKB-SubCell"/>
</dbReference>
<dbReference type="InterPro" id="IPR000184">
    <property type="entry name" value="Bac_surfAg_D15"/>
</dbReference>
<evidence type="ECO:0000256" key="8">
    <source>
        <dbReference type="HAMAP-Rule" id="MF_01430"/>
    </source>
</evidence>
<accession>A0A841M0K3</accession>
<keyword evidence="2 8" id="KW-1134">Transmembrane beta strand</keyword>
<dbReference type="PIRSF" id="PIRSF006076">
    <property type="entry name" value="OM_assembly_OMP85"/>
    <property type="match status" value="1"/>
</dbReference>
<comment type="similarity">
    <text evidence="8">Belongs to the BamA family.</text>
</comment>
<dbReference type="PANTHER" id="PTHR12815:SF23">
    <property type="entry name" value="OUTER MEMBRANE PROTEIN ASSEMBLY FACTOR BAMA"/>
    <property type="match status" value="1"/>
</dbReference>
<organism evidence="11 12">
    <name type="scientific">Paenochrobactrum gallinarii</name>
    <dbReference type="NCBI Taxonomy" id="643673"/>
    <lineage>
        <taxon>Bacteria</taxon>
        <taxon>Pseudomonadati</taxon>
        <taxon>Pseudomonadota</taxon>
        <taxon>Alphaproteobacteria</taxon>
        <taxon>Hyphomicrobiales</taxon>
        <taxon>Brucellaceae</taxon>
        <taxon>Paenochrobactrum</taxon>
    </lineage>
</organism>
<feature type="domain" description="POTRA" evidence="10">
    <location>
        <begin position="107"/>
        <end position="184"/>
    </location>
</feature>
<dbReference type="GO" id="GO:0043165">
    <property type="term" value="P:Gram-negative-bacterium-type cell outer membrane assembly"/>
    <property type="evidence" value="ECO:0007669"/>
    <property type="project" value="UniProtKB-UniRule"/>
</dbReference>
<dbReference type="RefSeq" id="WP_184218551.1">
    <property type="nucleotide sequence ID" value="NZ_JACIIU010000001.1"/>
</dbReference>
<evidence type="ECO:0000256" key="2">
    <source>
        <dbReference type="ARBA" id="ARBA00022452"/>
    </source>
</evidence>
<feature type="signal peptide" evidence="8">
    <location>
        <begin position="1"/>
        <end position="21"/>
    </location>
</feature>
<dbReference type="GO" id="GO:0051205">
    <property type="term" value="P:protein insertion into membrane"/>
    <property type="evidence" value="ECO:0007669"/>
    <property type="project" value="UniProtKB-UniRule"/>
</dbReference>
<dbReference type="HAMAP" id="MF_01430">
    <property type="entry name" value="OM_assembly_BamA"/>
    <property type="match status" value="1"/>
</dbReference>
<feature type="domain" description="POTRA" evidence="10">
    <location>
        <begin position="187"/>
        <end position="275"/>
    </location>
</feature>
<dbReference type="PANTHER" id="PTHR12815">
    <property type="entry name" value="SORTING AND ASSEMBLY MACHINERY SAMM50 PROTEIN FAMILY MEMBER"/>
    <property type="match status" value="1"/>
</dbReference>
<keyword evidence="6 8" id="KW-0472">Membrane</keyword>
<comment type="caution">
    <text evidence="11">The sequence shown here is derived from an EMBL/GenBank/DDBJ whole genome shotgun (WGS) entry which is preliminary data.</text>
</comment>
<proteinExistence type="inferred from homology"/>
<dbReference type="InterPro" id="IPR010827">
    <property type="entry name" value="BamA/TamA_POTRA"/>
</dbReference>
<keyword evidence="7 8" id="KW-0998">Cell outer membrane</keyword>
<feature type="domain" description="POTRA" evidence="10">
    <location>
        <begin position="360"/>
        <end position="433"/>
    </location>
</feature>
<comment type="subunit">
    <text evidence="8">Part of the Bam complex.</text>
</comment>
<keyword evidence="5 8" id="KW-0677">Repeat</keyword>
<dbReference type="InterPro" id="IPR039910">
    <property type="entry name" value="D15-like"/>
</dbReference>
<evidence type="ECO:0000256" key="7">
    <source>
        <dbReference type="ARBA" id="ARBA00023237"/>
    </source>
</evidence>
<feature type="chain" id="PRO_5033192586" description="Outer membrane protein assembly factor BamA" evidence="8">
    <location>
        <begin position="22"/>
        <end position="795"/>
    </location>
</feature>
<dbReference type="EMBL" id="JACIIU010000001">
    <property type="protein sequence ID" value="MBB6259638.1"/>
    <property type="molecule type" value="Genomic_DNA"/>
</dbReference>
<evidence type="ECO:0000256" key="6">
    <source>
        <dbReference type="ARBA" id="ARBA00023136"/>
    </source>
</evidence>
<dbReference type="AlphaFoldDB" id="A0A841M0K3"/>
<dbReference type="InterPro" id="IPR034746">
    <property type="entry name" value="POTRA"/>
</dbReference>
<dbReference type="NCBIfam" id="TIGR03303">
    <property type="entry name" value="OM_YaeT"/>
    <property type="match status" value="1"/>
</dbReference>
<evidence type="ECO:0000256" key="4">
    <source>
        <dbReference type="ARBA" id="ARBA00022729"/>
    </source>
</evidence>
<dbReference type="InterPro" id="IPR023707">
    <property type="entry name" value="OM_assembly_BamA"/>
</dbReference>
<evidence type="ECO:0000259" key="10">
    <source>
        <dbReference type="PROSITE" id="PS51779"/>
    </source>
</evidence>
<evidence type="ECO:0000313" key="11">
    <source>
        <dbReference type="EMBL" id="MBB6259638.1"/>
    </source>
</evidence>
<name>A0A841M0K3_9HYPH</name>
<gene>
    <name evidence="8" type="primary">bamA</name>
    <name evidence="11" type="ORF">FHS77_000146</name>
</gene>
<reference evidence="11 12" key="1">
    <citation type="submission" date="2020-08" db="EMBL/GenBank/DDBJ databases">
        <title>Genomic Encyclopedia of Type Strains, Phase IV (KMG-IV): sequencing the most valuable type-strain genomes for metagenomic binning, comparative biology and taxonomic classification.</title>
        <authorList>
            <person name="Goeker M."/>
        </authorList>
    </citation>
    <scope>NUCLEOTIDE SEQUENCE [LARGE SCALE GENOMIC DNA]</scope>
    <source>
        <strain evidence="11 12">DSM 22336</strain>
    </source>
</reference>
<evidence type="ECO:0000256" key="1">
    <source>
        <dbReference type="ARBA" id="ARBA00004370"/>
    </source>
</evidence>
<comment type="subcellular location">
    <subcellularLocation>
        <location evidence="8">Cell outer membrane</location>
    </subcellularLocation>
    <subcellularLocation>
        <location evidence="1">Membrane</location>
    </subcellularLocation>
</comment>